<protein>
    <recommendedName>
        <fullName evidence="6">NAD/GMP synthase domain-containing protein</fullName>
    </recommendedName>
</protein>
<dbReference type="InterPro" id="IPR014729">
    <property type="entry name" value="Rossmann-like_a/b/a_fold"/>
</dbReference>
<evidence type="ECO:0000313" key="7">
    <source>
        <dbReference type="EMBL" id="SVA88945.1"/>
    </source>
</evidence>
<evidence type="ECO:0000256" key="4">
    <source>
        <dbReference type="ARBA" id="ARBA00022840"/>
    </source>
</evidence>
<dbReference type="InterPro" id="IPR022310">
    <property type="entry name" value="NAD/GMP_synthase"/>
</dbReference>
<dbReference type="GO" id="GO:0005524">
    <property type="term" value="F:ATP binding"/>
    <property type="evidence" value="ECO:0007669"/>
    <property type="project" value="UniProtKB-KW"/>
</dbReference>
<evidence type="ECO:0000256" key="5">
    <source>
        <dbReference type="ARBA" id="ARBA00023027"/>
    </source>
</evidence>
<dbReference type="SUPFAM" id="SSF52402">
    <property type="entry name" value="Adenine nucleotide alpha hydrolases-like"/>
    <property type="match status" value="1"/>
</dbReference>
<evidence type="ECO:0000256" key="1">
    <source>
        <dbReference type="ARBA" id="ARBA00004790"/>
    </source>
</evidence>
<dbReference type="PANTHER" id="PTHR23090">
    <property type="entry name" value="NH 3 /GLUTAMINE-DEPENDENT NAD + SYNTHETASE"/>
    <property type="match status" value="1"/>
</dbReference>
<accession>A0A381ZI50</accession>
<dbReference type="GO" id="GO:0005737">
    <property type="term" value="C:cytoplasm"/>
    <property type="evidence" value="ECO:0007669"/>
    <property type="project" value="InterPro"/>
</dbReference>
<dbReference type="PANTHER" id="PTHR23090:SF9">
    <property type="entry name" value="GLUTAMINE-DEPENDENT NAD(+) SYNTHETASE"/>
    <property type="match status" value="1"/>
</dbReference>
<dbReference type="GO" id="GO:0004359">
    <property type="term" value="F:glutaminase activity"/>
    <property type="evidence" value="ECO:0007669"/>
    <property type="project" value="InterPro"/>
</dbReference>
<keyword evidence="4" id="KW-0067">ATP-binding</keyword>
<dbReference type="GO" id="GO:0003952">
    <property type="term" value="F:NAD+ synthase (glutamine-hydrolyzing) activity"/>
    <property type="evidence" value="ECO:0007669"/>
    <property type="project" value="InterPro"/>
</dbReference>
<dbReference type="InterPro" id="IPR003694">
    <property type="entry name" value="NAD_synthase"/>
</dbReference>
<dbReference type="AlphaFoldDB" id="A0A381ZI50"/>
<evidence type="ECO:0000256" key="2">
    <source>
        <dbReference type="ARBA" id="ARBA00022598"/>
    </source>
</evidence>
<dbReference type="UniPathway" id="UPA00253"/>
<proteinExistence type="predicted"/>
<dbReference type="EMBL" id="UINC01021424">
    <property type="protein sequence ID" value="SVA88945.1"/>
    <property type="molecule type" value="Genomic_DNA"/>
</dbReference>
<dbReference type="NCBIfam" id="TIGR00552">
    <property type="entry name" value="nadE"/>
    <property type="match status" value="1"/>
</dbReference>
<keyword evidence="2" id="KW-0436">Ligase</keyword>
<gene>
    <name evidence="7" type="ORF">METZ01_LOCUS141799</name>
</gene>
<organism evidence="7">
    <name type="scientific">marine metagenome</name>
    <dbReference type="NCBI Taxonomy" id="408172"/>
    <lineage>
        <taxon>unclassified sequences</taxon>
        <taxon>metagenomes</taxon>
        <taxon>ecological metagenomes</taxon>
    </lineage>
</organism>
<reference evidence="7" key="1">
    <citation type="submission" date="2018-05" db="EMBL/GenBank/DDBJ databases">
        <authorList>
            <person name="Lanie J.A."/>
            <person name="Ng W.-L."/>
            <person name="Kazmierczak K.M."/>
            <person name="Andrzejewski T.M."/>
            <person name="Davidsen T.M."/>
            <person name="Wayne K.J."/>
            <person name="Tettelin H."/>
            <person name="Glass J.I."/>
            <person name="Rusch D."/>
            <person name="Podicherti R."/>
            <person name="Tsui H.-C.T."/>
            <person name="Winkler M.E."/>
        </authorList>
    </citation>
    <scope>NUCLEOTIDE SEQUENCE</scope>
</reference>
<comment type="pathway">
    <text evidence="1">Cofactor biosynthesis; NAD(+) biosynthesis.</text>
</comment>
<keyword evidence="3" id="KW-0547">Nucleotide-binding</keyword>
<dbReference type="GO" id="GO:0009435">
    <property type="term" value="P:NAD+ biosynthetic process"/>
    <property type="evidence" value="ECO:0007669"/>
    <property type="project" value="UniProtKB-UniPathway"/>
</dbReference>
<evidence type="ECO:0000259" key="6">
    <source>
        <dbReference type="Pfam" id="PF02540"/>
    </source>
</evidence>
<name>A0A381ZI50_9ZZZZ</name>
<feature type="domain" description="NAD/GMP synthase" evidence="6">
    <location>
        <begin position="2"/>
        <end position="122"/>
    </location>
</feature>
<evidence type="ECO:0000256" key="3">
    <source>
        <dbReference type="ARBA" id="ARBA00022741"/>
    </source>
</evidence>
<sequence>TTGNKSEAAVGYSTLYGDTVGAYAPIKDVYKTVVYELVRWRNERDGAPVVPVSILEKAPSAELRPNQRDDDSLPRYEVLDPLLEAYIEGDRTRVELVSDGFDADLVEEVVRLVDRAEFKRRQNPPGVRVTQKGFGRDRRLPLVNRYRG</sequence>
<dbReference type="CDD" id="cd00553">
    <property type="entry name" value="NAD_synthase"/>
    <property type="match status" value="1"/>
</dbReference>
<keyword evidence="5" id="KW-0520">NAD</keyword>
<feature type="non-terminal residue" evidence="7">
    <location>
        <position position="1"/>
    </location>
</feature>
<dbReference type="Gene3D" id="3.40.50.620">
    <property type="entry name" value="HUPs"/>
    <property type="match status" value="1"/>
</dbReference>
<dbReference type="Pfam" id="PF02540">
    <property type="entry name" value="NAD_synthase"/>
    <property type="match status" value="1"/>
</dbReference>